<dbReference type="Pfam" id="PF01544">
    <property type="entry name" value="CorA"/>
    <property type="match status" value="1"/>
</dbReference>
<dbReference type="InterPro" id="IPR002523">
    <property type="entry name" value="MgTranspt_CorA/ZnTranspt_ZntB"/>
</dbReference>
<sequence length="332" mass="37214">MAAREPSSQHQAPSRHRIPLSIPRNIPNPAALVRRKSSATRTGPEIAGPAHDPIVRCAVYAKGKIISHDAPFREASRIAKECDGFVWMGLHEPTALEFEAIADEFGLHPLAVEDAVMAHQRPKLERYDDTLFLVLKTCRYVEHETLTASSEVIATSEVMVFLGANFVITVRHGDFGELGDMRRRLEHDDNGLLELGPAAIMYAVADTVVDRYLEVANDVEIDLDELEESVFAPNRTQEPSRIYQLKRELLELKRAVSPLAIPLQTLSNRSLPLVPEPIREYFRDVEDHLSRVRDTVSGLDELLSSILQASIARLSLSENEDMRKITSWAGIR</sequence>
<dbReference type="GO" id="GO:0005886">
    <property type="term" value="C:plasma membrane"/>
    <property type="evidence" value="ECO:0007669"/>
    <property type="project" value="UniProtKB-SubCell"/>
</dbReference>
<protein>
    <submittedName>
        <fullName evidence="5">Magnesium transporter</fullName>
    </submittedName>
</protein>
<dbReference type="PANTHER" id="PTHR46494">
    <property type="entry name" value="CORA FAMILY METAL ION TRANSPORTER (EUROFUNG)"/>
    <property type="match status" value="1"/>
</dbReference>
<evidence type="ECO:0000256" key="2">
    <source>
        <dbReference type="ARBA" id="ARBA00022448"/>
    </source>
</evidence>
<keyword evidence="3" id="KW-0472">Membrane</keyword>
<comment type="subcellular location">
    <subcellularLocation>
        <location evidence="1">Cell membrane</location>
        <topology evidence="1">Multi-pass membrane protein</topology>
    </subcellularLocation>
</comment>
<comment type="caution">
    <text evidence="5">The sequence shown here is derived from an EMBL/GenBank/DDBJ whole genome shotgun (WGS) entry which is preliminary data.</text>
</comment>
<dbReference type="RefSeq" id="WP_106348879.1">
    <property type="nucleotide sequence ID" value="NZ_PVUE01000007.1"/>
</dbReference>
<keyword evidence="3" id="KW-1003">Cell membrane</keyword>
<dbReference type="Gene3D" id="3.30.460.20">
    <property type="entry name" value="CorA soluble domain-like"/>
    <property type="match status" value="1"/>
</dbReference>
<dbReference type="OrthoDB" id="9803416at2"/>
<organism evidence="5 6">
    <name type="scientific">Antricoccus suffuscus</name>
    <dbReference type="NCBI Taxonomy" id="1629062"/>
    <lineage>
        <taxon>Bacteria</taxon>
        <taxon>Bacillati</taxon>
        <taxon>Actinomycetota</taxon>
        <taxon>Actinomycetes</taxon>
        <taxon>Geodermatophilales</taxon>
        <taxon>Antricoccaceae</taxon>
        <taxon>Antricoccus</taxon>
    </lineage>
</organism>
<dbReference type="Gene3D" id="1.20.58.340">
    <property type="entry name" value="Magnesium transport protein CorA, transmembrane region"/>
    <property type="match status" value="1"/>
</dbReference>
<evidence type="ECO:0000256" key="4">
    <source>
        <dbReference type="SAM" id="MobiDB-lite"/>
    </source>
</evidence>
<dbReference type="GO" id="GO:0015095">
    <property type="term" value="F:magnesium ion transmembrane transporter activity"/>
    <property type="evidence" value="ECO:0007669"/>
    <property type="project" value="TreeGrafter"/>
</dbReference>
<name>A0A2T1A0A5_9ACTN</name>
<feature type="region of interest" description="Disordered" evidence="4">
    <location>
        <begin position="1"/>
        <end position="25"/>
    </location>
</feature>
<keyword evidence="6" id="KW-1185">Reference proteome</keyword>
<proteinExistence type="predicted"/>
<evidence type="ECO:0000256" key="3">
    <source>
        <dbReference type="ARBA" id="ARBA00022475"/>
    </source>
</evidence>
<evidence type="ECO:0000313" key="6">
    <source>
        <dbReference type="Proteomes" id="UP000237752"/>
    </source>
</evidence>
<dbReference type="InterPro" id="IPR045861">
    <property type="entry name" value="CorA_cytoplasmic_dom"/>
</dbReference>
<dbReference type="AlphaFoldDB" id="A0A2T1A0A5"/>
<dbReference type="Proteomes" id="UP000237752">
    <property type="component" value="Unassembled WGS sequence"/>
</dbReference>
<dbReference type="SUPFAM" id="SSF143865">
    <property type="entry name" value="CorA soluble domain-like"/>
    <property type="match status" value="1"/>
</dbReference>
<dbReference type="GO" id="GO:0050897">
    <property type="term" value="F:cobalt ion binding"/>
    <property type="evidence" value="ECO:0007669"/>
    <property type="project" value="TreeGrafter"/>
</dbReference>
<accession>A0A2T1A0A5</accession>
<dbReference type="GO" id="GO:0000287">
    <property type="term" value="F:magnesium ion binding"/>
    <property type="evidence" value="ECO:0007669"/>
    <property type="project" value="TreeGrafter"/>
</dbReference>
<evidence type="ECO:0000313" key="5">
    <source>
        <dbReference type="EMBL" id="PRZ41917.1"/>
    </source>
</evidence>
<dbReference type="CDD" id="cd12830">
    <property type="entry name" value="MtCorA-like"/>
    <property type="match status" value="1"/>
</dbReference>
<feature type="compositionally biased region" description="Polar residues" evidence="4">
    <location>
        <begin position="1"/>
        <end position="12"/>
    </location>
</feature>
<reference evidence="5 6" key="1">
    <citation type="submission" date="2018-03" db="EMBL/GenBank/DDBJ databases">
        <title>Genomic Encyclopedia of Archaeal and Bacterial Type Strains, Phase II (KMG-II): from individual species to whole genera.</title>
        <authorList>
            <person name="Goeker M."/>
        </authorList>
    </citation>
    <scope>NUCLEOTIDE SEQUENCE [LARGE SCALE GENOMIC DNA]</scope>
    <source>
        <strain evidence="5 6">DSM 100065</strain>
    </source>
</reference>
<gene>
    <name evidence="5" type="ORF">CLV47_10743</name>
</gene>
<keyword evidence="2" id="KW-0813">Transport</keyword>
<dbReference type="EMBL" id="PVUE01000007">
    <property type="protein sequence ID" value="PRZ41917.1"/>
    <property type="molecule type" value="Genomic_DNA"/>
</dbReference>
<dbReference type="GO" id="GO:0015087">
    <property type="term" value="F:cobalt ion transmembrane transporter activity"/>
    <property type="evidence" value="ECO:0007669"/>
    <property type="project" value="TreeGrafter"/>
</dbReference>
<evidence type="ECO:0000256" key="1">
    <source>
        <dbReference type="ARBA" id="ARBA00004651"/>
    </source>
</evidence>
<dbReference type="PANTHER" id="PTHR46494:SF1">
    <property type="entry name" value="CORA FAMILY METAL ION TRANSPORTER (EUROFUNG)"/>
    <property type="match status" value="1"/>
</dbReference>